<dbReference type="OrthoDB" id="2373610at2"/>
<protein>
    <submittedName>
        <fullName evidence="2">Phosphotransferase</fullName>
    </submittedName>
</protein>
<proteinExistence type="predicted"/>
<name>T0CX79_ALIAG</name>
<accession>T0CX79</accession>
<reference evidence="3" key="1">
    <citation type="journal article" date="2022" name="G3 (Bethesda)">
        <title>Unveiling the complete genome sequence of Alicyclobacillus acidoterrestris DSM 3922T, a taint-producing strain.</title>
        <authorList>
            <person name="Leonardo I.C."/>
            <person name="Barreto Crespo M.T."/>
            <person name="Gaspar F.B."/>
        </authorList>
    </citation>
    <scope>NUCLEOTIDE SEQUENCE [LARGE SCALE GENOMIC DNA]</scope>
    <source>
        <strain evidence="3">DSM 3922</strain>
    </source>
</reference>
<gene>
    <name evidence="2" type="ORF">K1I37_16145</name>
</gene>
<dbReference type="Proteomes" id="UP000829401">
    <property type="component" value="Chromosome"/>
</dbReference>
<dbReference type="PANTHER" id="PTHR39179:SF3">
    <property type="entry name" value="COTS-RELATED PROTEIN"/>
    <property type="match status" value="1"/>
</dbReference>
<dbReference type="Gene3D" id="3.90.1200.10">
    <property type="match status" value="1"/>
</dbReference>
<dbReference type="InterPro" id="IPR011009">
    <property type="entry name" value="Kinase-like_dom_sf"/>
</dbReference>
<feature type="domain" description="Aminoglycoside phosphotransferase" evidence="1">
    <location>
        <begin position="48"/>
        <end position="241"/>
    </location>
</feature>
<evidence type="ECO:0000313" key="2">
    <source>
        <dbReference type="EMBL" id="UNO48192.1"/>
    </source>
</evidence>
<dbReference type="STRING" id="1356854.N007_16145"/>
<dbReference type="EMBL" id="CP080467">
    <property type="protein sequence ID" value="UNO48192.1"/>
    <property type="molecule type" value="Genomic_DNA"/>
</dbReference>
<dbReference type="Pfam" id="PF01636">
    <property type="entry name" value="APH"/>
    <property type="match status" value="1"/>
</dbReference>
<dbReference type="GO" id="GO:0042601">
    <property type="term" value="C:endospore-forming forespore"/>
    <property type="evidence" value="ECO:0007669"/>
    <property type="project" value="TreeGrafter"/>
</dbReference>
<evidence type="ECO:0000259" key="1">
    <source>
        <dbReference type="Pfam" id="PF01636"/>
    </source>
</evidence>
<dbReference type="eggNOG" id="COG2334">
    <property type="taxonomic scope" value="Bacteria"/>
</dbReference>
<evidence type="ECO:0000313" key="3">
    <source>
        <dbReference type="Proteomes" id="UP000829401"/>
    </source>
</evidence>
<organism evidence="2 3">
    <name type="scientific">Alicyclobacillus acidoterrestris (strain ATCC 49025 / DSM 3922 / CIP 106132 / NCIMB 13137 / GD3B)</name>
    <dbReference type="NCBI Taxonomy" id="1356854"/>
    <lineage>
        <taxon>Bacteria</taxon>
        <taxon>Bacillati</taxon>
        <taxon>Bacillota</taxon>
        <taxon>Bacilli</taxon>
        <taxon>Bacillales</taxon>
        <taxon>Alicyclobacillaceae</taxon>
        <taxon>Alicyclobacillus</taxon>
    </lineage>
</organism>
<dbReference type="PANTHER" id="PTHR39179">
    <property type="entry name" value="SPORE COAT PROTEIN I"/>
    <property type="match status" value="1"/>
</dbReference>
<dbReference type="RefSeq" id="WP_021298385.1">
    <property type="nucleotide sequence ID" value="NZ_AURB01000188.1"/>
</dbReference>
<dbReference type="AlphaFoldDB" id="T0CX79"/>
<dbReference type="InterPro" id="IPR002575">
    <property type="entry name" value="Aminoglycoside_PTrfase"/>
</dbReference>
<keyword evidence="3" id="KW-1185">Reference proteome</keyword>
<sequence length="330" mass="38076">MSIRDHLVAALLRHYGIEVETLVRRRTVVGVIGKDGRHFIWKPLTVRDDEARLRALAELSPVFEAAGAEAALPLPTREGHYVMDVPGIQPGYLQHWLTGRHVNTNQWREREAVLTSLGRLHRASQASKFPGWSVLQRGTLLHKLRLKERGVSRLWQAAELKCPELRHWSECAQAQMRYVLKRYAAYLADHRSDVNATFAFCHRDLAPHNVIYQGADTVAWIDFDHANYDDMLHDPMQFISHCTFLTQMSADEYYRLHDSYITSAKLTTDQADMLWTLTMWPDILVRALMEWSRTGCKEDGLTRVHYAIACERRKLSYRLALGLDSQRLDA</sequence>
<accession>A0A9E6ZEH8</accession>
<dbReference type="SUPFAM" id="SSF56112">
    <property type="entry name" value="Protein kinase-like (PK-like)"/>
    <property type="match status" value="1"/>
</dbReference>
<dbReference type="KEGG" id="aaco:K1I37_16145"/>
<dbReference type="InterPro" id="IPR047175">
    <property type="entry name" value="CotS-like"/>
</dbReference>